<keyword evidence="1" id="KW-0812">Transmembrane</keyword>
<dbReference type="EMBL" id="CP010725">
    <property type="protein sequence ID" value="AUR00110.1"/>
    <property type="molecule type" value="Genomic_DNA"/>
</dbReference>
<keyword evidence="1" id="KW-0472">Membrane</keyword>
<proteinExistence type="predicted"/>
<evidence type="ECO:0000313" key="3">
    <source>
        <dbReference type="EMBL" id="AUR00110.1"/>
    </source>
</evidence>
<evidence type="ECO:0000256" key="1">
    <source>
        <dbReference type="SAM" id="Phobius"/>
    </source>
</evidence>
<feature type="transmembrane region" description="Helical" evidence="1">
    <location>
        <begin position="44"/>
        <end position="65"/>
    </location>
</feature>
<feature type="transmembrane region" description="Helical" evidence="1">
    <location>
        <begin position="72"/>
        <end position="92"/>
    </location>
</feature>
<evidence type="ECO:0000313" key="5">
    <source>
        <dbReference type="Proteomes" id="UP000236536"/>
    </source>
</evidence>
<organism evidence="3 4">
    <name type="scientific">Phaeobacter inhibens</name>
    <dbReference type="NCBI Taxonomy" id="221822"/>
    <lineage>
        <taxon>Bacteria</taxon>
        <taxon>Pseudomonadati</taxon>
        <taxon>Pseudomonadota</taxon>
        <taxon>Alphaproteobacteria</taxon>
        <taxon>Rhodobacterales</taxon>
        <taxon>Roseobacteraceae</taxon>
        <taxon>Phaeobacter</taxon>
    </lineage>
</organism>
<feature type="transmembrane region" description="Helical" evidence="1">
    <location>
        <begin position="104"/>
        <end position="122"/>
    </location>
</feature>
<dbReference type="Proteomes" id="UP000236536">
    <property type="component" value="Chromosome"/>
</dbReference>
<evidence type="ECO:0000313" key="4">
    <source>
        <dbReference type="Proteomes" id="UP000236447"/>
    </source>
</evidence>
<protein>
    <recommendedName>
        <fullName evidence="6">DUF423 domain-containing protein</fullName>
    </recommendedName>
</protein>
<dbReference type="Proteomes" id="UP000236447">
    <property type="component" value="Chromosome"/>
</dbReference>
<keyword evidence="5" id="KW-1185">Reference proteome</keyword>
<evidence type="ECO:0000313" key="2">
    <source>
        <dbReference type="EMBL" id="AUQ93412.1"/>
    </source>
</evidence>
<reference evidence="2 5" key="3">
    <citation type="journal article" date="2017" name="Int. J. Syst. Evol. Microbiol.">
        <title>Adaptation of Surface-Associated Bacteria to the Open Ocean: A Genomically Distinct Subpopulation of Phaeobacter gallaeciensis Colonizes Pacific Mesozooplankton.</title>
        <authorList>
            <person name="Freese H.M."/>
            <person name="Methner A."/>
            <person name="Overmann J."/>
        </authorList>
    </citation>
    <scope>NUCLEOTIDE SEQUENCE [LARGE SCALE GENOMIC DNA]</scope>
    <source>
        <strain evidence="2 5">P66</strain>
    </source>
</reference>
<reference evidence="4 5" key="2">
    <citation type="journal article" date="2017" name="Genome Biol. Evol.">
        <title>Trajectories and Drivers of Genome Evolution in Surface-Associated Marine Phaeobacter.</title>
        <authorList>
            <person name="Freese H.M."/>
            <person name="Sikorski J."/>
            <person name="Bunk B."/>
            <person name="Scheuner C."/>
            <person name="Meier-Kolthoff J.P."/>
            <person name="Sproer C."/>
            <person name="Gram L."/>
            <person name="Overmann J."/>
        </authorList>
    </citation>
    <scope>NUCLEOTIDE SEQUENCE [LARGE SCALE GENOMIC DNA]</scope>
    <source>
        <strain evidence="2 5">P66</strain>
        <strain evidence="3 4">P88</strain>
    </source>
</reference>
<accession>A0A2I7H0X1</accession>
<sequence>MNIWLLAAGGLSVVNTLLHIFAGGPSVARPLLEARGLSAEVRYVNYYCWHLVSINLAAVAALFLWPAWSGEAEIAAILATGLAAAYAIWGLALPILNGQRYKDIPQGFLFVPVTLLGIAGLML</sequence>
<dbReference type="AlphaFoldDB" id="A0A2I7H0X1"/>
<dbReference type="GeneID" id="57289416"/>
<dbReference type="OMA" id="YYCWHLV"/>
<name>A0A2I7H0X1_9RHOB</name>
<reference evidence="3 4" key="1">
    <citation type="journal article" date="2017" name="Front. Microbiol.">
        <title>Phaeobacter piscinae sp. nov., a species of the Roseobacter group and potential aquaculture probiont.</title>
        <authorList>
            <person name="Sonnenschein E.C."/>
            <person name="Phippen C.B.W."/>
            <person name="Nielsen K.F."/>
            <person name="Mateiu R.V."/>
            <person name="Melchiorsen J."/>
            <person name="Gram L."/>
            <person name="Overmann J."/>
            <person name="Freese H.M."/>
        </authorList>
    </citation>
    <scope>NUCLEOTIDE SEQUENCE [LARGE SCALE GENOMIC DNA]</scope>
    <source>
        <strain evidence="3 4">P88</strain>
    </source>
</reference>
<dbReference type="RefSeq" id="WP_014875622.1">
    <property type="nucleotide sequence ID" value="NZ_CP010595.1"/>
</dbReference>
<evidence type="ECO:0008006" key="6">
    <source>
        <dbReference type="Google" id="ProtNLM"/>
    </source>
</evidence>
<keyword evidence="1" id="KW-1133">Transmembrane helix</keyword>
<dbReference type="EMBL" id="CP010705">
    <property type="protein sequence ID" value="AUQ93412.1"/>
    <property type="molecule type" value="Genomic_DNA"/>
</dbReference>
<gene>
    <name evidence="2" type="ORF">PhaeoP66_00596</name>
    <name evidence="3" type="ORF">PhaeoP88_02767</name>
</gene>